<sequence length="126" mass="14182">MNPLWKIILRWLAYWSAAAYIAWNAWWLLVQNQLPQSMFYAATGLPCPTTGCTRSLIAFGRGDLATSFRMNPFSLLIFGFAVLTALHLIANRLRAPNRFAIPALYVPAWLGLLGVAEVYQLCFFAP</sequence>
<keyword evidence="1" id="KW-0812">Transmembrane</keyword>
<feature type="transmembrane region" description="Helical" evidence="1">
    <location>
        <begin position="102"/>
        <end position="121"/>
    </location>
</feature>
<gene>
    <name evidence="2" type="ORF">Q31b_21250</name>
</gene>
<accession>A0A5C6E2J7</accession>
<feature type="transmembrane region" description="Helical" evidence="1">
    <location>
        <begin position="73"/>
        <end position="90"/>
    </location>
</feature>
<dbReference type="EMBL" id="SJPY01000003">
    <property type="protein sequence ID" value="TWU43088.1"/>
    <property type="molecule type" value="Genomic_DNA"/>
</dbReference>
<proteinExistence type="predicted"/>
<protein>
    <recommendedName>
        <fullName evidence="4">DUF2752 domain-containing protein</fullName>
    </recommendedName>
</protein>
<keyword evidence="1" id="KW-1133">Transmembrane helix</keyword>
<dbReference type="AlphaFoldDB" id="A0A5C6E2J7"/>
<dbReference type="RefSeq" id="WP_146599573.1">
    <property type="nucleotide sequence ID" value="NZ_SJPY01000003.1"/>
</dbReference>
<dbReference type="Pfam" id="PF10825">
    <property type="entry name" value="DUF2752"/>
    <property type="match status" value="1"/>
</dbReference>
<reference evidence="2 3" key="1">
    <citation type="submission" date="2019-02" db="EMBL/GenBank/DDBJ databases">
        <title>Deep-cultivation of Planctomycetes and their phenomic and genomic characterization uncovers novel biology.</title>
        <authorList>
            <person name="Wiegand S."/>
            <person name="Jogler M."/>
            <person name="Boedeker C."/>
            <person name="Pinto D."/>
            <person name="Vollmers J."/>
            <person name="Rivas-Marin E."/>
            <person name="Kohn T."/>
            <person name="Peeters S.H."/>
            <person name="Heuer A."/>
            <person name="Rast P."/>
            <person name="Oberbeckmann S."/>
            <person name="Bunk B."/>
            <person name="Jeske O."/>
            <person name="Meyerdierks A."/>
            <person name="Storesund J.E."/>
            <person name="Kallscheuer N."/>
            <person name="Luecker S."/>
            <person name="Lage O.M."/>
            <person name="Pohl T."/>
            <person name="Merkel B.J."/>
            <person name="Hornburger P."/>
            <person name="Mueller R.-W."/>
            <person name="Bruemmer F."/>
            <person name="Labrenz M."/>
            <person name="Spormann A.M."/>
            <person name="Op Den Camp H."/>
            <person name="Overmann J."/>
            <person name="Amann R."/>
            <person name="Jetten M.S.M."/>
            <person name="Mascher T."/>
            <person name="Medema M.H."/>
            <person name="Devos D.P."/>
            <person name="Kaster A.-K."/>
            <person name="Ovreas L."/>
            <person name="Rohde M."/>
            <person name="Galperin M.Y."/>
            <person name="Jogler C."/>
        </authorList>
    </citation>
    <scope>NUCLEOTIDE SEQUENCE [LARGE SCALE GENOMIC DNA]</scope>
    <source>
        <strain evidence="2 3">Q31b</strain>
    </source>
</reference>
<organism evidence="2 3">
    <name type="scientific">Novipirellula aureliae</name>
    <dbReference type="NCBI Taxonomy" id="2527966"/>
    <lineage>
        <taxon>Bacteria</taxon>
        <taxon>Pseudomonadati</taxon>
        <taxon>Planctomycetota</taxon>
        <taxon>Planctomycetia</taxon>
        <taxon>Pirellulales</taxon>
        <taxon>Pirellulaceae</taxon>
        <taxon>Novipirellula</taxon>
    </lineage>
</organism>
<evidence type="ECO:0000256" key="1">
    <source>
        <dbReference type="SAM" id="Phobius"/>
    </source>
</evidence>
<name>A0A5C6E2J7_9BACT</name>
<dbReference type="OrthoDB" id="283879at2"/>
<keyword evidence="1" id="KW-0472">Membrane</keyword>
<dbReference type="InterPro" id="IPR021215">
    <property type="entry name" value="DUF2752"/>
</dbReference>
<evidence type="ECO:0008006" key="4">
    <source>
        <dbReference type="Google" id="ProtNLM"/>
    </source>
</evidence>
<keyword evidence="3" id="KW-1185">Reference proteome</keyword>
<evidence type="ECO:0000313" key="2">
    <source>
        <dbReference type="EMBL" id="TWU43088.1"/>
    </source>
</evidence>
<dbReference type="Proteomes" id="UP000315471">
    <property type="component" value="Unassembled WGS sequence"/>
</dbReference>
<comment type="caution">
    <text evidence="2">The sequence shown here is derived from an EMBL/GenBank/DDBJ whole genome shotgun (WGS) entry which is preliminary data.</text>
</comment>
<feature type="transmembrane region" description="Helical" evidence="1">
    <location>
        <begin position="12"/>
        <end position="30"/>
    </location>
</feature>
<evidence type="ECO:0000313" key="3">
    <source>
        <dbReference type="Proteomes" id="UP000315471"/>
    </source>
</evidence>